<dbReference type="Proteomes" id="UP001595616">
    <property type="component" value="Unassembled WGS sequence"/>
</dbReference>
<dbReference type="SUPFAM" id="SSF46458">
    <property type="entry name" value="Globin-like"/>
    <property type="match status" value="1"/>
</dbReference>
<dbReference type="CDD" id="cd08916">
    <property type="entry name" value="TrHb3_P"/>
    <property type="match status" value="1"/>
</dbReference>
<keyword evidence="2" id="KW-1185">Reference proteome</keyword>
<dbReference type="Gene3D" id="1.10.490.10">
    <property type="entry name" value="Globins"/>
    <property type="match status" value="1"/>
</dbReference>
<reference evidence="2" key="1">
    <citation type="journal article" date="2019" name="Int. J. Syst. Evol. Microbiol.">
        <title>The Global Catalogue of Microorganisms (GCM) 10K type strain sequencing project: providing services to taxonomists for standard genome sequencing and annotation.</title>
        <authorList>
            <consortium name="The Broad Institute Genomics Platform"/>
            <consortium name="The Broad Institute Genome Sequencing Center for Infectious Disease"/>
            <person name="Wu L."/>
            <person name="Ma J."/>
        </authorList>
    </citation>
    <scope>NUCLEOTIDE SEQUENCE [LARGE SCALE GENOMIC DNA]</scope>
    <source>
        <strain evidence="2">CECT 7956</strain>
    </source>
</reference>
<gene>
    <name evidence="1" type="ORF">ACFOOI_01640</name>
</gene>
<dbReference type="InterPro" id="IPR009050">
    <property type="entry name" value="Globin-like_sf"/>
</dbReference>
<comment type="caution">
    <text evidence="1">The sequence shown here is derived from an EMBL/GenBank/DDBJ whole genome shotgun (WGS) entry which is preliminary data.</text>
</comment>
<organism evidence="1 2">
    <name type="scientific">Lacihabitans lacunae</name>
    <dbReference type="NCBI Taxonomy" id="1028214"/>
    <lineage>
        <taxon>Bacteria</taxon>
        <taxon>Pseudomonadati</taxon>
        <taxon>Bacteroidota</taxon>
        <taxon>Cytophagia</taxon>
        <taxon>Cytophagales</taxon>
        <taxon>Leadbetterellaceae</taxon>
        <taxon>Lacihabitans</taxon>
    </lineage>
</organism>
<evidence type="ECO:0000313" key="1">
    <source>
        <dbReference type="EMBL" id="MFC3809344.1"/>
    </source>
</evidence>
<sequence>MKLIENRNDIRTLVNIFYSKIRKNELLAPIFNGHIPDDKWEEHLSKLTDFWETNLFGVANFKGNPTQKHIAVDKNLNHTIEQEHFGMWLQLWFATIDELFEGETADKAKNAARKMSTGQYISIWNHRPEHLKQS</sequence>
<dbReference type="InterPro" id="IPR012292">
    <property type="entry name" value="Globin/Proto"/>
</dbReference>
<accession>A0ABV7YRU5</accession>
<proteinExistence type="predicted"/>
<dbReference type="EMBL" id="JBHRYQ010000001">
    <property type="protein sequence ID" value="MFC3809344.1"/>
    <property type="molecule type" value="Genomic_DNA"/>
</dbReference>
<dbReference type="RefSeq" id="WP_379834270.1">
    <property type="nucleotide sequence ID" value="NZ_JBHRYQ010000001.1"/>
</dbReference>
<evidence type="ECO:0000313" key="2">
    <source>
        <dbReference type="Proteomes" id="UP001595616"/>
    </source>
</evidence>
<name>A0ABV7YRU5_9BACT</name>
<protein>
    <submittedName>
        <fullName evidence="1">Group III truncated hemoglobin</fullName>
    </submittedName>
</protein>